<sequence length="326" mass="37061">MGKLHDLVRVHGSDHVVEMAQTEKARRLARIAAEILAEDTQELGITYSGFCLTALPHKRLPDDQIWQRSSRNISLLIEPTRVHGQGDNRYIGVPYGSRARLILLYLQTEAVRNNSREVELGRSMREWLRRMDIGIGGKSYKDVREQASRISSCRLTFKWHSDDGKISAWDHDHIIKSGFALHDLAGDDAQGSLWNETVRLGETFFEELRRHPVPIFEPAIRHIANQSLTIDIYIWLAYRLHSLTKATTVSWLSMKEQFGPGYASVKPFRQRFLQALEMALAVYPQARVDASSKGLLLHPSPSPIERRSLGLVTRESNTCLASREIG</sequence>
<dbReference type="AlphaFoldDB" id="A0A212RV81"/>
<name>A0A212RV81_9PROT</name>
<gene>
    <name evidence="1" type="ORF">SAMN07250955_11547</name>
</gene>
<accession>A0A212RV81</accession>
<organism evidence="1 2">
    <name type="scientific">Arboricoccus pini</name>
    <dbReference type="NCBI Taxonomy" id="1963835"/>
    <lineage>
        <taxon>Bacteria</taxon>
        <taxon>Pseudomonadati</taxon>
        <taxon>Pseudomonadota</taxon>
        <taxon>Alphaproteobacteria</taxon>
        <taxon>Geminicoccales</taxon>
        <taxon>Geminicoccaceae</taxon>
        <taxon>Arboricoccus</taxon>
    </lineage>
</organism>
<reference evidence="1 2" key="1">
    <citation type="submission" date="2017-06" db="EMBL/GenBank/DDBJ databases">
        <authorList>
            <person name="Kim H.J."/>
            <person name="Triplett B.A."/>
        </authorList>
    </citation>
    <scope>NUCLEOTIDE SEQUENCE [LARGE SCALE GENOMIC DNA]</scope>
    <source>
        <strain evidence="1 2">B29T1</strain>
    </source>
</reference>
<dbReference type="OrthoDB" id="932750at2"/>
<protein>
    <submittedName>
        <fullName evidence="1">RepA protein</fullName>
    </submittedName>
</protein>
<dbReference type="Proteomes" id="UP000197065">
    <property type="component" value="Unassembled WGS sequence"/>
</dbReference>
<dbReference type="RefSeq" id="WP_088562633.1">
    <property type="nucleotide sequence ID" value="NZ_FYEH01000015.1"/>
</dbReference>
<dbReference type="InterPro" id="IPR006881">
    <property type="entry name" value="RepA_C"/>
</dbReference>
<dbReference type="EMBL" id="FYEH01000015">
    <property type="protein sequence ID" value="SNB76624.1"/>
    <property type="molecule type" value="Genomic_DNA"/>
</dbReference>
<evidence type="ECO:0000313" key="1">
    <source>
        <dbReference type="EMBL" id="SNB76624.1"/>
    </source>
</evidence>
<proteinExistence type="predicted"/>
<keyword evidence="2" id="KW-1185">Reference proteome</keyword>
<dbReference type="Pfam" id="PF04796">
    <property type="entry name" value="RepA_C"/>
    <property type="match status" value="1"/>
</dbReference>
<evidence type="ECO:0000313" key="2">
    <source>
        <dbReference type="Proteomes" id="UP000197065"/>
    </source>
</evidence>